<accession>A0ABQ7J7I4</accession>
<dbReference type="PANTHER" id="PTHR33510:SF5">
    <property type="entry name" value="PROTEIN TIC 20-II, CHLOROPLASTIC"/>
    <property type="match status" value="1"/>
</dbReference>
<feature type="transmembrane region" description="Helical" evidence="6">
    <location>
        <begin position="185"/>
        <end position="214"/>
    </location>
</feature>
<feature type="transmembrane region" description="Helical" evidence="6">
    <location>
        <begin position="145"/>
        <end position="165"/>
    </location>
</feature>
<comment type="caution">
    <text evidence="7">The sequence shown here is derived from an EMBL/GenBank/DDBJ whole genome shotgun (WGS) entry which is preliminary data.</text>
</comment>
<dbReference type="InterPro" id="IPR005691">
    <property type="entry name" value="Tic20"/>
</dbReference>
<comment type="subcellular location">
    <subcellularLocation>
        <location evidence="1">Plastid</location>
        <location evidence="1">Chloroplast membrane</location>
        <topology evidence="1">Multi-pass membrane protein</topology>
    </subcellularLocation>
</comment>
<dbReference type="EMBL" id="JADAQX010000538">
    <property type="protein sequence ID" value="KAF8819953.1"/>
    <property type="molecule type" value="Genomic_DNA"/>
</dbReference>
<evidence type="ECO:0000256" key="1">
    <source>
        <dbReference type="ARBA" id="ARBA00004508"/>
    </source>
</evidence>
<gene>
    <name evidence="7" type="primary">TIC20</name>
    <name evidence="7" type="ORF">IE077_003762</name>
</gene>
<keyword evidence="4 6" id="KW-1133">Transmembrane helix</keyword>
<keyword evidence="5 6" id="KW-0472">Membrane</keyword>
<dbReference type="PANTHER" id="PTHR33510">
    <property type="entry name" value="PROTEIN TIC 20-II, CHLOROPLASTIC"/>
    <property type="match status" value="1"/>
</dbReference>
<evidence type="ECO:0000256" key="5">
    <source>
        <dbReference type="ARBA" id="ARBA00023136"/>
    </source>
</evidence>
<evidence type="ECO:0000313" key="8">
    <source>
        <dbReference type="Proteomes" id="UP000823046"/>
    </source>
</evidence>
<dbReference type="Proteomes" id="UP000823046">
    <property type="component" value="Unassembled WGS sequence"/>
</dbReference>
<dbReference type="Pfam" id="PF16166">
    <property type="entry name" value="TIC20"/>
    <property type="match status" value="1"/>
</dbReference>
<evidence type="ECO:0000256" key="2">
    <source>
        <dbReference type="ARBA" id="ARBA00009596"/>
    </source>
</evidence>
<feature type="transmembrane region" description="Helical" evidence="6">
    <location>
        <begin position="226"/>
        <end position="244"/>
    </location>
</feature>
<proteinExistence type="inferred from homology"/>
<keyword evidence="8" id="KW-1185">Reference proteome</keyword>
<evidence type="ECO:0000313" key="7">
    <source>
        <dbReference type="EMBL" id="KAF8819953.1"/>
    </source>
</evidence>
<comment type="similarity">
    <text evidence="2">Belongs to the Tic20 family.</text>
</comment>
<keyword evidence="3 6" id="KW-0812">Transmembrane</keyword>
<evidence type="ECO:0000256" key="6">
    <source>
        <dbReference type="SAM" id="Phobius"/>
    </source>
</evidence>
<protein>
    <submittedName>
        <fullName evidence="7">TIC20</fullName>
    </submittedName>
</protein>
<name>A0ABQ7J7I4_9APIC</name>
<sequence>MMFSLHPRAVLSAYCILSCLTLLYWDTTSIDAISTVHTLSTQRFPRYTQTSSFGGFLSGKFSSSKWVSLSSPFLTDGDSRNKGGTAFTSKYLTRYPQNGRVFPIHRKASLHIASIRNSQLCAHSEDPWTPWVPLSKRDSLDKARVKTLSIIHKLIAAGSYCLPLLDAFQAFNFPLMMRYPKLSPIFSLITPILFVYTSVPMLPFALFMGSYMIFVKKNIFNLPYFVKYNVMQSLLLSMFHYAFAMLYFRVSPFSPMDDSPLNEMILLTTVLSCFGMIFNSMFSTLLGNYPTFPVISEAVNMHIGDKPEEEP</sequence>
<organism evidence="7 8">
    <name type="scientific">Cardiosporidium cionae</name>
    <dbReference type="NCBI Taxonomy" id="476202"/>
    <lineage>
        <taxon>Eukaryota</taxon>
        <taxon>Sar</taxon>
        <taxon>Alveolata</taxon>
        <taxon>Apicomplexa</taxon>
        <taxon>Aconoidasida</taxon>
        <taxon>Nephromycida</taxon>
        <taxon>Cardiosporidium</taxon>
    </lineage>
</organism>
<evidence type="ECO:0000256" key="4">
    <source>
        <dbReference type="ARBA" id="ARBA00022989"/>
    </source>
</evidence>
<reference evidence="7 8" key="1">
    <citation type="journal article" date="2020" name="bioRxiv">
        <title>Metabolic contributions of an alphaproteobacterial endosymbiont in the apicomplexan Cardiosporidium cionae.</title>
        <authorList>
            <person name="Hunter E.S."/>
            <person name="Paight C.J."/>
            <person name="Lane C.E."/>
        </authorList>
    </citation>
    <scope>NUCLEOTIDE SEQUENCE [LARGE SCALE GENOMIC DNA]</scope>
    <source>
        <strain evidence="7">ESH_2018</strain>
    </source>
</reference>
<feature type="transmembrane region" description="Helical" evidence="6">
    <location>
        <begin position="264"/>
        <end position="286"/>
    </location>
</feature>
<evidence type="ECO:0000256" key="3">
    <source>
        <dbReference type="ARBA" id="ARBA00022692"/>
    </source>
</evidence>